<keyword evidence="1" id="KW-0812">Transmembrane</keyword>
<gene>
    <name evidence="2" type="ORF">ER308_00455</name>
</gene>
<dbReference type="KEGG" id="erz:ER308_00455"/>
<proteinExistence type="predicted"/>
<feature type="transmembrane region" description="Helical" evidence="1">
    <location>
        <begin position="43"/>
        <end position="68"/>
    </location>
</feature>
<keyword evidence="1" id="KW-0472">Membrane</keyword>
<feature type="transmembrane region" description="Helical" evidence="1">
    <location>
        <begin position="80"/>
        <end position="98"/>
    </location>
</feature>
<keyword evidence="3" id="KW-1185">Reference proteome</keyword>
<feature type="transmembrane region" description="Helical" evidence="1">
    <location>
        <begin position="110"/>
        <end position="128"/>
    </location>
</feature>
<dbReference type="OrthoDB" id="5243065at2"/>
<dbReference type="Proteomes" id="UP000291469">
    <property type="component" value="Chromosome"/>
</dbReference>
<dbReference type="EMBL" id="CP036402">
    <property type="protein sequence ID" value="QBI18192.1"/>
    <property type="molecule type" value="Genomic_DNA"/>
</dbReference>
<keyword evidence="1" id="KW-1133">Transmembrane helix</keyword>
<accession>A0A411YAI7</accession>
<dbReference type="AlphaFoldDB" id="A0A411YAI7"/>
<sequence length="134" mass="14778">MTLALLHNWVGYAIVGSWAIVAGWGFALRLLRYEETPTFWRFVALAQILLLGQLLVGLVLLLIGRIPVGGSWGAAWFDNVFHILYGLVFPIVTLVFAHRWSLEGRRSPHTIFAVAGLVLFGLTARAWMTGAGMG</sequence>
<evidence type="ECO:0000313" key="3">
    <source>
        <dbReference type="Proteomes" id="UP000291469"/>
    </source>
</evidence>
<organism evidence="2 3">
    <name type="scientific">Egibacter rhizosphaerae</name>
    <dbReference type="NCBI Taxonomy" id="1670831"/>
    <lineage>
        <taxon>Bacteria</taxon>
        <taxon>Bacillati</taxon>
        <taxon>Actinomycetota</taxon>
        <taxon>Nitriliruptoria</taxon>
        <taxon>Egibacterales</taxon>
        <taxon>Egibacteraceae</taxon>
        <taxon>Egibacter</taxon>
    </lineage>
</organism>
<reference evidence="2 3" key="1">
    <citation type="submission" date="2019-01" db="EMBL/GenBank/DDBJ databases">
        <title>Egibacter rhizosphaerae EGI 80759T.</title>
        <authorList>
            <person name="Chen D.-D."/>
            <person name="Tian Y."/>
            <person name="Jiao J.-Y."/>
            <person name="Zhang X.-T."/>
            <person name="Zhang Y.-G."/>
            <person name="Zhang Y."/>
            <person name="Xiao M."/>
            <person name="Shu W.-S."/>
            <person name="Li W.-J."/>
        </authorList>
    </citation>
    <scope>NUCLEOTIDE SEQUENCE [LARGE SCALE GENOMIC DNA]</scope>
    <source>
        <strain evidence="2 3">EGI 80759</strain>
    </source>
</reference>
<name>A0A411YAI7_9ACTN</name>
<evidence type="ECO:0000313" key="2">
    <source>
        <dbReference type="EMBL" id="QBI18192.1"/>
    </source>
</evidence>
<evidence type="ECO:0000256" key="1">
    <source>
        <dbReference type="SAM" id="Phobius"/>
    </source>
</evidence>
<feature type="transmembrane region" description="Helical" evidence="1">
    <location>
        <begin position="12"/>
        <end position="31"/>
    </location>
</feature>
<protein>
    <submittedName>
        <fullName evidence="2">Uncharacterized protein</fullName>
    </submittedName>
</protein>
<dbReference type="RefSeq" id="WP_131153190.1">
    <property type="nucleotide sequence ID" value="NZ_CP036402.1"/>
</dbReference>